<gene>
    <name evidence="1" type="ORF">LCGC14_1835560</name>
</gene>
<organism evidence="1">
    <name type="scientific">marine sediment metagenome</name>
    <dbReference type="NCBI Taxonomy" id="412755"/>
    <lineage>
        <taxon>unclassified sequences</taxon>
        <taxon>metagenomes</taxon>
        <taxon>ecological metagenomes</taxon>
    </lineage>
</organism>
<name>A0A0F9IU98_9ZZZZ</name>
<protein>
    <submittedName>
        <fullName evidence="1">Uncharacterized protein</fullName>
    </submittedName>
</protein>
<reference evidence="1" key="1">
    <citation type="journal article" date="2015" name="Nature">
        <title>Complex archaea that bridge the gap between prokaryotes and eukaryotes.</title>
        <authorList>
            <person name="Spang A."/>
            <person name="Saw J.H."/>
            <person name="Jorgensen S.L."/>
            <person name="Zaremba-Niedzwiedzka K."/>
            <person name="Martijn J."/>
            <person name="Lind A.E."/>
            <person name="van Eijk R."/>
            <person name="Schleper C."/>
            <person name="Guy L."/>
            <person name="Ettema T.J."/>
        </authorList>
    </citation>
    <scope>NUCLEOTIDE SEQUENCE</scope>
</reference>
<dbReference type="EMBL" id="LAZR01018194">
    <property type="protein sequence ID" value="KKL97330.1"/>
    <property type="molecule type" value="Genomic_DNA"/>
</dbReference>
<accession>A0A0F9IU98</accession>
<comment type="caution">
    <text evidence="1">The sequence shown here is derived from an EMBL/GenBank/DDBJ whole genome shotgun (WGS) entry which is preliminary data.</text>
</comment>
<dbReference type="AlphaFoldDB" id="A0A0F9IU98"/>
<evidence type="ECO:0000313" key="1">
    <source>
        <dbReference type="EMBL" id="KKL97330.1"/>
    </source>
</evidence>
<proteinExistence type="predicted"/>
<sequence>MINMLKKPKGKKNDYETTKGFRTDINFEEEYNILT</sequence>